<dbReference type="GeneID" id="36323798"/>
<dbReference type="InterPro" id="IPR018712">
    <property type="entry name" value="Tle1-like_cat"/>
</dbReference>
<dbReference type="InterPro" id="IPR016024">
    <property type="entry name" value="ARM-type_fold"/>
</dbReference>
<dbReference type="Pfam" id="PF09994">
    <property type="entry name" value="T6SS_Tle1-like_cat"/>
    <property type="match status" value="1"/>
</dbReference>
<feature type="compositionally biased region" description="Basic and acidic residues" evidence="1">
    <location>
        <begin position="309"/>
        <end position="333"/>
    </location>
</feature>
<dbReference type="SUPFAM" id="SSF53474">
    <property type="entry name" value="alpha/beta-Hydrolases"/>
    <property type="match status" value="1"/>
</dbReference>
<dbReference type="InterPro" id="IPR011989">
    <property type="entry name" value="ARM-like"/>
</dbReference>
<gene>
    <name evidence="3" type="ORF">POSPLADRAFT_1045750</name>
</gene>
<keyword evidence="4" id="KW-1185">Reference proteome</keyword>
<organism evidence="3 4">
    <name type="scientific">Postia placenta MAD-698-R-SB12</name>
    <dbReference type="NCBI Taxonomy" id="670580"/>
    <lineage>
        <taxon>Eukaryota</taxon>
        <taxon>Fungi</taxon>
        <taxon>Dikarya</taxon>
        <taxon>Basidiomycota</taxon>
        <taxon>Agaricomycotina</taxon>
        <taxon>Agaricomycetes</taxon>
        <taxon>Polyporales</taxon>
        <taxon>Adustoporiaceae</taxon>
        <taxon>Rhodonia</taxon>
    </lineage>
</organism>
<dbReference type="InterPro" id="IPR029058">
    <property type="entry name" value="AB_hydrolase_fold"/>
</dbReference>
<dbReference type="PANTHER" id="PTHR33840:SF2">
    <property type="entry name" value="TLE1 PHOSPHOLIPASE DOMAIN-CONTAINING PROTEIN"/>
    <property type="match status" value="1"/>
</dbReference>
<dbReference type="RefSeq" id="XP_024340216.1">
    <property type="nucleotide sequence ID" value="XM_024478848.1"/>
</dbReference>
<sequence length="1036" mass="117097">MNSLDNHQGSQTLDEVQQGTSETNPNVPPTSAKTNYQGTAKEIGLEGNTEAGDVECCKHCETYKNARRLVVALDGTMNQFGLKNSNVVEIYARIIKGEDQLTYYNSGIGTYATPSWRFGLSFLKTRFDSHVDLAIAWWLSEHYKDGDRIFLFGFSRGAYQARVLAAMIEEVGLIYPGNEEQIPFHDCCWADAANISAYELYAASAGAAEINSRMTARFKETFSRPKVKVHFIGVWDTVSSIGIFRNKDKDLPRTQKTHHICQFRHALALDERRVRFSPEDVLRIKSPRPSRKVNLSEPQDVDGVIVSRATEKSSREQKEQPGKQSEGRKGVGEERERVKEVWFAGCHSDVGGGNKQNEKLLMDEIPALWMANEAQAEGLKLKISKFDWDDDKLQEPTPPDSLSLEWWPLELIPFLSRRNDFPHPRRWILPHFGAHRFIYPGQKIHLSVALKGKYRPAAQFVPSLSWKSTTPTWDDILGKTLDVSDNDWMDELRDHLELDLHDISKATVLIGALKRNTDVSDSLDRLRILALDHIIKKNGTESPLRAKALKLISRVAADSLGLEQLWHVDIAQDLANNLRKNEPMKMPPLELSVFLQLYAPQQGDRACAYKFPTDAMHVVITSLQTACAASGVSALELFLENDPMALCESPDIELVQDLIDSIKSLLDPEQHSVLLSVIRHLAEYVHEYENKMVTPNAKKGIMRYIATSAQSAIKMINRGSNTGNHQTSFSSPYISKEIWAWLVGEIATQARETTKTSWTNHVQEHGTRSIRENVCDGKFMKTLKDDLNIEKRRKYALSGVRHLSYMEKTCDTMRGLQFIDTLYGLLELKDDETDLWERSMTLIARLISHCSDYIRKALIDGDDGSSLATNVQILRQSGSWSKKMTAMEYLLLFGRYDDAAQKLQRLGFLDNLVGLIDSQSIVSLDDLVSLDSWSSSDTSGSSNLSQKLLTWVKEQPLNTSECTFYICVLSHMADDDSRDHLHENGLIPALEELMQENNELARAKVEHIIRNADKGSEWNDPSSCTGSHVEWGEKEY</sequence>
<accession>A0A1X6N4P4</accession>
<feature type="region of interest" description="Disordered" evidence="1">
    <location>
        <begin position="1016"/>
        <end position="1036"/>
    </location>
</feature>
<dbReference type="SUPFAM" id="SSF48371">
    <property type="entry name" value="ARM repeat"/>
    <property type="match status" value="2"/>
</dbReference>
<feature type="domain" description="T6SS Phospholipase effector Tle1-like catalytic" evidence="2">
    <location>
        <begin position="67"/>
        <end position="373"/>
    </location>
</feature>
<dbReference type="Gene3D" id="1.25.10.10">
    <property type="entry name" value="Leucine-rich Repeat Variant"/>
    <property type="match status" value="1"/>
</dbReference>
<dbReference type="AlphaFoldDB" id="A0A1X6N4P4"/>
<dbReference type="STRING" id="670580.A0A1X6N4P4"/>
<feature type="region of interest" description="Disordered" evidence="1">
    <location>
        <begin position="287"/>
        <end position="333"/>
    </location>
</feature>
<name>A0A1X6N4P4_9APHY</name>
<evidence type="ECO:0000256" key="1">
    <source>
        <dbReference type="SAM" id="MobiDB-lite"/>
    </source>
</evidence>
<protein>
    <recommendedName>
        <fullName evidence="2">T6SS Phospholipase effector Tle1-like catalytic domain-containing protein</fullName>
    </recommendedName>
</protein>
<dbReference type="EMBL" id="KZ110595">
    <property type="protein sequence ID" value="OSX63422.1"/>
    <property type="molecule type" value="Genomic_DNA"/>
</dbReference>
<dbReference type="Proteomes" id="UP000194127">
    <property type="component" value="Unassembled WGS sequence"/>
</dbReference>
<evidence type="ECO:0000259" key="2">
    <source>
        <dbReference type="Pfam" id="PF09994"/>
    </source>
</evidence>
<dbReference type="PANTHER" id="PTHR33840">
    <property type="match status" value="1"/>
</dbReference>
<dbReference type="OrthoDB" id="2794527at2759"/>
<proteinExistence type="predicted"/>
<evidence type="ECO:0000313" key="3">
    <source>
        <dbReference type="EMBL" id="OSX63422.1"/>
    </source>
</evidence>
<evidence type="ECO:0000313" key="4">
    <source>
        <dbReference type="Proteomes" id="UP000194127"/>
    </source>
</evidence>
<reference evidence="3 4" key="1">
    <citation type="submission" date="2017-04" db="EMBL/GenBank/DDBJ databases">
        <title>Genome Sequence of the Model Brown-Rot Fungus Postia placenta SB12.</title>
        <authorList>
            <consortium name="DOE Joint Genome Institute"/>
            <person name="Gaskell J."/>
            <person name="Kersten P."/>
            <person name="Larrondo L.F."/>
            <person name="Canessa P."/>
            <person name="Martinez D."/>
            <person name="Hibbett D."/>
            <person name="Schmoll M."/>
            <person name="Kubicek C.P."/>
            <person name="Martinez A.T."/>
            <person name="Yadav J."/>
            <person name="Master E."/>
            <person name="Magnuson J.K."/>
            <person name="James T."/>
            <person name="Yaver D."/>
            <person name="Berka R."/>
            <person name="Labutti K."/>
            <person name="Lipzen A."/>
            <person name="Aerts A."/>
            <person name="Barry K."/>
            <person name="Henrissat B."/>
            <person name="Blanchette R."/>
            <person name="Grigoriev I."/>
            <person name="Cullen D."/>
        </authorList>
    </citation>
    <scope>NUCLEOTIDE SEQUENCE [LARGE SCALE GENOMIC DNA]</scope>
    <source>
        <strain evidence="3 4">MAD-698-R-SB12</strain>
    </source>
</reference>
<feature type="region of interest" description="Disordered" evidence="1">
    <location>
        <begin position="1"/>
        <end position="35"/>
    </location>
</feature>